<dbReference type="AlphaFoldDB" id="A0A1M6FXW0"/>
<name>A0A1M6FXW0_9FIRM</name>
<dbReference type="STRING" id="1122184.SAMN02745176_02158"/>
<protein>
    <recommendedName>
        <fullName evidence="3">Tetratricopeptide repeat-containing protein</fullName>
    </recommendedName>
</protein>
<accession>A0A1M6FXW0</accession>
<dbReference type="InterPro" id="IPR018708">
    <property type="entry name" value="DUF2225"/>
</dbReference>
<organism evidence="1 2">
    <name type="scientific">Lutispora thermophila DSM 19022</name>
    <dbReference type="NCBI Taxonomy" id="1122184"/>
    <lineage>
        <taxon>Bacteria</taxon>
        <taxon>Bacillati</taxon>
        <taxon>Bacillota</taxon>
        <taxon>Clostridia</taxon>
        <taxon>Lutisporales</taxon>
        <taxon>Lutisporaceae</taxon>
        <taxon>Lutispora</taxon>
    </lineage>
</organism>
<evidence type="ECO:0000313" key="2">
    <source>
        <dbReference type="Proteomes" id="UP000184442"/>
    </source>
</evidence>
<proteinExistence type="predicted"/>
<evidence type="ECO:0000313" key="1">
    <source>
        <dbReference type="EMBL" id="SHJ02494.1"/>
    </source>
</evidence>
<dbReference type="Proteomes" id="UP000184442">
    <property type="component" value="Unassembled WGS sequence"/>
</dbReference>
<dbReference type="RefSeq" id="WP_073026216.1">
    <property type="nucleotide sequence ID" value="NZ_FQZS01000013.1"/>
</dbReference>
<keyword evidence="2" id="KW-1185">Reference proteome</keyword>
<reference evidence="1 2" key="1">
    <citation type="submission" date="2016-11" db="EMBL/GenBank/DDBJ databases">
        <authorList>
            <person name="Jaros S."/>
            <person name="Januszkiewicz K."/>
            <person name="Wedrychowicz H."/>
        </authorList>
    </citation>
    <scope>NUCLEOTIDE SEQUENCE [LARGE SCALE GENOMIC DNA]</scope>
    <source>
        <strain evidence="1 2">DSM 19022</strain>
    </source>
</reference>
<dbReference type="Pfam" id="PF09986">
    <property type="entry name" value="DUF2225"/>
    <property type="match status" value="1"/>
</dbReference>
<sequence length="225" mass="26266">MNNAYYTKEVTCPICMINFNTTKIKTSALRVEHRDEDFCVHYENYNPIYYEVIVCPSCGYASTENAFDNLNNKEKLVLAEAFVGRQIGRNFCGIRTHKDALDSYKIAIYTANLIKAKNSYIAGLALKTAWMYRYINNEENEKAFLNMALDNYIEAFNKERFPANNMDELTVIYLIGELSRRLGNYEEAVYWFSRVTSHPDRNSNMRIQGLAREQWHAVRELVKKN</sequence>
<evidence type="ECO:0008006" key="3">
    <source>
        <dbReference type="Google" id="ProtNLM"/>
    </source>
</evidence>
<dbReference type="EMBL" id="FQZS01000013">
    <property type="protein sequence ID" value="SHJ02494.1"/>
    <property type="molecule type" value="Genomic_DNA"/>
</dbReference>
<gene>
    <name evidence="1" type="ORF">SAMN02745176_02158</name>
</gene>